<dbReference type="GO" id="GO:0005886">
    <property type="term" value="C:plasma membrane"/>
    <property type="evidence" value="ECO:0007669"/>
    <property type="project" value="UniProtKB-SubCell"/>
</dbReference>
<dbReference type="InterPro" id="IPR003594">
    <property type="entry name" value="HATPase_dom"/>
</dbReference>
<keyword evidence="10" id="KW-0902">Two-component regulatory system</keyword>
<dbReference type="SMART" id="SM00387">
    <property type="entry name" value="HATPase_c"/>
    <property type="match status" value="1"/>
</dbReference>
<dbReference type="PROSITE" id="PS50109">
    <property type="entry name" value="HIS_KIN"/>
    <property type="match status" value="1"/>
</dbReference>
<evidence type="ECO:0000256" key="6">
    <source>
        <dbReference type="ARBA" id="ARBA00022679"/>
    </source>
</evidence>
<dbReference type="Pfam" id="PF02518">
    <property type="entry name" value="HATPase_c"/>
    <property type="match status" value="1"/>
</dbReference>
<gene>
    <name evidence="15" type="ORF">PAI11_27190</name>
</gene>
<dbReference type="CDD" id="cd06225">
    <property type="entry name" value="HAMP"/>
    <property type="match status" value="1"/>
</dbReference>
<dbReference type="EC" id="2.7.13.3" evidence="4"/>
<comment type="catalytic activity">
    <reaction evidence="1">
        <text>ATP + protein L-histidine = ADP + protein N-phospho-L-histidine.</text>
        <dbReference type="EC" id="2.7.13.3"/>
    </reaction>
</comment>
<reference evidence="15 16" key="1">
    <citation type="journal article" date="2013" name="Biodegradation">
        <title>Quantitative proteomic analysis of ibuprofen-degrading Patulibacter sp. strain I11.</title>
        <authorList>
            <person name="Almeida B."/>
            <person name="Kjeldal H."/>
            <person name="Lolas I."/>
            <person name="Knudsen A.D."/>
            <person name="Carvalho G."/>
            <person name="Nielsen K.L."/>
            <person name="Barreto Crespo M.T."/>
            <person name="Stensballe A."/>
            <person name="Nielsen J.L."/>
        </authorList>
    </citation>
    <scope>NUCLEOTIDE SEQUENCE [LARGE SCALE GENOMIC DNA]</scope>
    <source>
        <strain evidence="15 16">I11</strain>
    </source>
</reference>
<dbReference type="SUPFAM" id="SSF55874">
    <property type="entry name" value="ATPase domain of HSP90 chaperone/DNA topoisomerase II/histidine kinase"/>
    <property type="match status" value="1"/>
</dbReference>
<dbReference type="PANTHER" id="PTHR45436">
    <property type="entry name" value="SENSOR HISTIDINE KINASE YKOH"/>
    <property type="match status" value="1"/>
</dbReference>
<keyword evidence="8 15" id="KW-0418">Kinase</keyword>
<dbReference type="CDD" id="cd00082">
    <property type="entry name" value="HisKA"/>
    <property type="match status" value="1"/>
</dbReference>
<evidence type="ECO:0000256" key="12">
    <source>
        <dbReference type="SAM" id="Phobius"/>
    </source>
</evidence>
<keyword evidence="16" id="KW-1185">Reference proteome</keyword>
<keyword evidence="9 12" id="KW-1133">Transmembrane helix</keyword>
<evidence type="ECO:0000313" key="15">
    <source>
        <dbReference type="EMBL" id="EHN10442.1"/>
    </source>
</evidence>
<evidence type="ECO:0000256" key="10">
    <source>
        <dbReference type="ARBA" id="ARBA00023012"/>
    </source>
</evidence>
<evidence type="ECO:0000259" key="13">
    <source>
        <dbReference type="PROSITE" id="PS50109"/>
    </source>
</evidence>
<dbReference type="Gene3D" id="3.30.565.10">
    <property type="entry name" value="Histidine kinase-like ATPase, C-terminal domain"/>
    <property type="match status" value="1"/>
</dbReference>
<keyword evidence="11 12" id="KW-0472">Membrane</keyword>
<comment type="subcellular location">
    <subcellularLocation>
        <location evidence="3">Cell membrane</location>
    </subcellularLocation>
    <subcellularLocation>
        <location evidence="2">Membrane</location>
        <topology evidence="2">Multi-pass membrane protein</topology>
    </subcellularLocation>
</comment>
<proteinExistence type="predicted"/>
<dbReference type="EMBL" id="AGUD01000221">
    <property type="protein sequence ID" value="EHN10442.1"/>
    <property type="molecule type" value="Genomic_DNA"/>
</dbReference>
<dbReference type="GO" id="GO:0000155">
    <property type="term" value="F:phosphorelay sensor kinase activity"/>
    <property type="evidence" value="ECO:0007669"/>
    <property type="project" value="InterPro"/>
</dbReference>
<evidence type="ECO:0000256" key="8">
    <source>
        <dbReference type="ARBA" id="ARBA00022777"/>
    </source>
</evidence>
<protein>
    <recommendedName>
        <fullName evidence="4">histidine kinase</fullName>
        <ecNumber evidence="4">2.7.13.3</ecNumber>
    </recommendedName>
</protein>
<evidence type="ECO:0000256" key="3">
    <source>
        <dbReference type="ARBA" id="ARBA00004236"/>
    </source>
</evidence>
<evidence type="ECO:0000259" key="14">
    <source>
        <dbReference type="PROSITE" id="PS50885"/>
    </source>
</evidence>
<feature type="transmembrane region" description="Helical" evidence="12">
    <location>
        <begin position="74"/>
        <end position="92"/>
    </location>
</feature>
<evidence type="ECO:0000256" key="9">
    <source>
        <dbReference type="ARBA" id="ARBA00022989"/>
    </source>
</evidence>
<dbReference type="SMART" id="SM00304">
    <property type="entry name" value="HAMP"/>
    <property type="match status" value="1"/>
</dbReference>
<feature type="transmembrane region" description="Helical" evidence="12">
    <location>
        <begin position="21"/>
        <end position="40"/>
    </location>
</feature>
<dbReference type="InterPro" id="IPR003661">
    <property type="entry name" value="HisK_dim/P_dom"/>
</dbReference>
<dbReference type="PROSITE" id="PS50885">
    <property type="entry name" value="HAMP"/>
    <property type="match status" value="1"/>
</dbReference>
<dbReference type="SUPFAM" id="SSF47384">
    <property type="entry name" value="Homodimeric domain of signal transducing histidine kinase"/>
    <property type="match status" value="1"/>
</dbReference>
<evidence type="ECO:0000256" key="4">
    <source>
        <dbReference type="ARBA" id="ARBA00012438"/>
    </source>
</evidence>
<dbReference type="Gene3D" id="6.10.340.10">
    <property type="match status" value="1"/>
</dbReference>
<dbReference type="Gene3D" id="1.10.287.130">
    <property type="match status" value="1"/>
</dbReference>
<keyword evidence="6" id="KW-0808">Transferase</keyword>
<organism evidence="15 16">
    <name type="scientific">Patulibacter medicamentivorans</name>
    <dbReference type="NCBI Taxonomy" id="1097667"/>
    <lineage>
        <taxon>Bacteria</taxon>
        <taxon>Bacillati</taxon>
        <taxon>Actinomycetota</taxon>
        <taxon>Thermoleophilia</taxon>
        <taxon>Solirubrobacterales</taxon>
        <taxon>Patulibacteraceae</taxon>
        <taxon>Patulibacter</taxon>
    </lineage>
</organism>
<dbReference type="SUPFAM" id="SSF158472">
    <property type="entry name" value="HAMP domain-like"/>
    <property type="match status" value="1"/>
</dbReference>
<keyword evidence="7 12" id="KW-0812">Transmembrane</keyword>
<evidence type="ECO:0000256" key="11">
    <source>
        <dbReference type="ARBA" id="ARBA00023136"/>
    </source>
</evidence>
<evidence type="ECO:0000256" key="2">
    <source>
        <dbReference type="ARBA" id="ARBA00004141"/>
    </source>
</evidence>
<dbReference type="InterPro" id="IPR005467">
    <property type="entry name" value="His_kinase_dom"/>
</dbReference>
<dbReference type="RefSeq" id="WP_007576107.1">
    <property type="nucleotide sequence ID" value="NZ_AGUD01000221.1"/>
</dbReference>
<dbReference type="AlphaFoldDB" id="H0E7B7"/>
<evidence type="ECO:0000256" key="7">
    <source>
        <dbReference type="ARBA" id="ARBA00022692"/>
    </source>
</evidence>
<evidence type="ECO:0000256" key="5">
    <source>
        <dbReference type="ARBA" id="ARBA00022553"/>
    </source>
</evidence>
<dbReference type="InterPro" id="IPR003660">
    <property type="entry name" value="HAMP_dom"/>
</dbReference>
<dbReference type="InterPro" id="IPR036097">
    <property type="entry name" value="HisK_dim/P_sf"/>
</dbReference>
<dbReference type="PANTHER" id="PTHR45436:SF15">
    <property type="entry name" value="SENSOR HISTIDINE KINASE CUSS"/>
    <property type="match status" value="1"/>
</dbReference>
<dbReference type="InterPro" id="IPR036890">
    <property type="entry name" value="HATPase_C_sf"/>
</dbReference>
<feature type="transmembrane region" description="Helical" evidence="12">
    <location>
        <begin position="406"/>
        <end position="429"/>
    </location>
</feature>
<dbReference type="InterPro" id="IPR050428">
    <property type="entry name" value="TCS_sensor_his_kinase"/>
</dbReference>
<comment type="caution">
    <text evidence="15">The sequence shown here is derived from an EMBL/GenBank/DDBJ whole genome shotgun (WGS) entry which is preliminary data.</text>
</comment>
<dbReference type="Pfam" id="PF00512">
    <property type="entry name" value="HisKA"/>
    <property type="match status" value="1"/>
</dbReference>
<evidence type="ECO:0000256" key="1">
    <source>
        <dbReference type="ARBA" id="ARBA00000085"/>
    </source>
</evidence>
<accession>H0E7B7</accession>
<keyword evidence="5" id="KW-0597">Phosphoprotein</keyword>
<feature type="domain" description="HAMP" evidence="14">
    <location>
        <begin position="93"/>
        <end position="146"/>
    </location>
</feature>
<feature type="domain" description="Histidine kinase" evidence="13">
    <location>
        <begin position="154"/>
        <end position="369"/>
    </location>
</feature>
<evidence type="ECO:0000313" key="16">
    <source>
        <dbReference type="Proteomes" id="UP000005143"/>
    </source>
</evidence>
<dbReference type="Proteomes" id="UP000005143">
    <property type="component" value="Unassembled WGS sequence"/>
</dbReference>
<dbReference type="SMART" id="SM00388">
    <property type="entry name" value="HisKA"/>
    <property type="match status" value="1"/>
</dbReference>
<name>H0E7B7_9ACTN</name>
<sequence length="437" mass="46969">MADARAAPYRTSARWRLTLSYAAFLLIAGMGTLVGVYVVLRYVPDYPLMPADPSQTNDPATRGEILAAVVRSSLYVLATLLAIGLAGGWWLAGRVLRPLDELHRAARIVAAGDLDHRVRLQGRRDEFAEVADGFDLMLDRLGDAFAAQERFSANAAHELRTPLTVSRTILDVALADPGGAADRQALERLSQTTDRAIGLTEALLRLADVNELTTRHEPIDVADVVQQAASTVGDEAAERGIEIDVASAPTTVAGDPTLLRQLLVNLLQNGVRYNRPGGELSLRVDGDERGARIELQNDGDRLDPERVARFTEPYLRGAGRTAGSGGAPRGHGLGLALVARIVAVHRGRLTLEPRPAGGLRVLVEIPADPGRGGEQAATTHAHWRVARRSAVRADAERVPPKRAPRWLLPVAAITIALGVAAALFVLLWWDGVTFPTP</sequence>
<dbReference type="Pfam" id="PF00672">
    <property type="entry name" value="HAMP"/>
    <property type="match status" value="1"/>
</dbReference>
<dbReference type="OrthoDB" id="9786919at2"/>